<dbReference type="CDD" id="cd04193">
    <property type="entry name" value="UDPGlcNAc_PPase"/>
    <property type="match status" value="1"/>
</dbReference>
<evidence type="ECO:0000256" key="6">
    <source>
        <dbReference type="ARBA" id="ARBA00048493"/>
    </source>
</evidence>
<sequence>MSIKQAYEQSGQSALFEHWDDLSDAQKASFEENLQETAMKNDPSQLVEDCKRAIELSLENSNGNDSIEPLPHTSYGSILGKAELENEYRDVGLQELAQGSVAVILMAGGQGTRLGSSQPKGCYDIGLPSNRSLFQIQAEKLLRLQAIANCPRPIPWYIMTSEPTRQPTEQFFQENNYFGLSATQVTFFNQGTLPAFDLKGEHLLLDSPTDLVKSPDGNGGLYRAIKDNGILEDLVAKNIKHVHMYCVDNVLVKLADPVFIGFALKNKFELATKAVRKRDASESVGLIASKNGSPCVVEYSEISKDMAEATDEKGLLKFRAANIVNHYYAVDLLKRELDNWCKSMPYHIAKKKIAFYDNKNKTYVKPTEANGIKLEQFIFDVFPNVPITKFGCLEVDRASEFSPLKNAPGTANDNPGTSRAAYLNLGTSWLVSAGAKIGSGVHVEIPGTVSYGGEALEKYNGEVFDKDLAILP</sequence>
<keyword evidence="5" id="KW-0548">Nucleotidyltransferase</keyword>
<evidence type="ECO:0000313" key="7">
    <source>
        <dbReference type="EMBL" id="SCU81986.1"/>
    </source>
</evidence>
<dbReference type="EC" id="2.7.7.23" evidence="3"/>
<organism evidence="7 8">
    <name type="scientific">Lachancea dasiensis</name>
    <dbReference type="NCBI Taxonomy" id="1072105"/>
    <lineage>
        <taxon>Eukaryota</taxon>
        <taxon>Fungi</taxon>
        <taxon>Dikarya</taxon>
        <taxon>Ascomycota</taxon>
        <taxon>Saccharomycotina</taxon>
        <taxon>Saccharomycetes</taxon>
        <taxon>Saccharomycetales</taxon>
        <taxon>Saccharomycetaceae</taxon>
        <taxon>Lachancea</taxon>
    </lineage>
</organism>
<evidence type="ECO:0000256" key="5">
    <source>
        <dbReference type="ARBA" id="ARBA00022695"/>
    </source>
</evidence>
<dbReference type="PANTHER" id="PTHR11952:SF2">
    <property type="entry name" value="LD24639P"/>
    <property type="match status" value="1"/>
</dbReference>
<dbReference type="OrthoDB" id="532420at2759"/>
<dbReference type="Pfam" id="PF01704">
    <property type="entry name" value="UDPGP"/>
    <property type="match status" value="1"/>
</dbReference>
<dbReference type="Proteomes" id="UP000190274">
    <property type="component" value="Chromosome C"/>
</dbReference>
<proteinExistence type="inferred from homology"/>
<accession>A0A1G4IY45</accession>
<dbReference type="InterPro" id="IPR002618">
    <property type="entry name" value="UDPGP_fam"/>
</dbReference>
<evidence type="ECO:0000256" key="3">
    <source>
        <dbReference type="ARBA" id="ARBA00012457"/>
    </source>
</evidence>
<protein>
    <recommendedName>
        <fullName evidence="3">UDP-N-acetylglucosamine diphosphorylase</fullName>
        <ecNumber evidence="3">2.7.7.23</ecNumber>
    </recommendedName>
</protein>
<dbReference type="Gene3D" id="3.90.550.10">
    <property type="entry name" value="Spore Coat Polysaccharide Biosynthesis Protein SpsA, Chain A"/>
    <property type="match status" value="1"/>
</dbReference>
<reference evidence="8" key="1">
    <citation type="submission" date="2016-03" db="EMBL/GenBank/DDBJ databases">
        <authorList>
            <person name="Devillers H."/>
        </authorList>
    </citation>
    <scope>NUCLEOTIDE SEQUENCE [LARGE SCALE GENOMIC DNA]</scope>
</reference>
<evidence type="ECO:0000256" key="4">
    <source>
        <dbReference type="ARBA" id="ARBA00022679"/>
    </source>
</evidence>
<dbReference type="AlphaFoldDB" id="A0A1G4IY45"/>
<dbReference type="GO" id="GO:0006048">
    <property type="term" value="P:UDP-N-acetylglucosamine biosynthetic process"/>
    <property type="evidence" value="ECO:0007669"/>
    <property type="project" value="EnsemblFungi"/>
</dbReference>
<dbReference type="STRING" id="1266660.A0A1G4IY45"/>
<comment type="catalytic activity">
    <reaction evidence="6">
        <text>N-acetyl-alpha-D-glucosamine 1-phosphate + UTP + H(+) = UDP-N-acetyl-alpha-D-glucosamine + diphosphate</text>
        <dbReference type="Rhea" id="RHEA:13509"/>
        <dbReference type="ChEBI" id="CHEBI:15378"/>
        <dbReference type="ChEBI" id="CHEBI:33019"/>
        <dbReference type="ChEBI" id="CHEBI:46398"/>
        <dbReference type="ChEBI" id="CHEBI:57705"/>
        <dbReference type="ChEBI" id="CHEBI:57776"/>
        <dbReference type="EC" id="2.7.7.23"/>
    </reaction>
</comment>
<dbReference type="GO" id="GO:0003977">
    <property type="term" value="F:UDP-N-acetylglucosamine diphosphorylase activity"/>
    <property type="evidence" value="ECO:0007669"/>
    <property type="project" value="UniProtKB-EC"/>
</dbReference>
<evidence type="ECO:0000256" key="1">
    <source>
        <dbReference type="ARBA" id="ARBA00005208"/>
    </source>
</evidence>
<dbReference type="PANTHER" id="PTHR11952">
    <property type="entry name" value="UDP- GLUCOSE PYROPHOSPHORYLASE"/>
    <property type="match status" value="1"/>
</dbReference>
<dbReference type="SUPFAM" id="SSF53448">
    <property type="entry name" value="Nucleotide-diphospho-sugar transferases"/>
    <property type="match status" value="1"/>
</dbReference>
<dbReference type="InterPro" id="IPR039741">
    <property type="entry name" value="UDP-sugar_pyrophosphorylase"/>
</dbReference>
<dbReference type="InterPro" id="IPR029044">
    <property type="entry name" value="Nucleotide-diphossugar_trans"/>
</dbReference>
<name>A0A1G4IY45_9SACH</name>
<evidence type="ECO:0000313" key="8">
    <source>
        <dbReference type="Proteomes" id="UP000190274"/>
    </source>
</evidence>
<comment type="pathway">
    <text evidence="1">Nucleotide-sugar biosynthesis; UDP-N-acetyl-alpha-D-glucosamine biosynthesis; UDP-N-acetyl-alpha-D-glucosamine from N-acetyl-alpha-D-glucosamine 1-phosphate: step 1/1.</text>
</comment>
<gene>
    <name evidence="7" type="ORF">LADA_0C02278G</name>
</gene>
<comment type="similarity">
    <text evidence="2">Belongs to the UDPGP type 1 family.</text>
</comment>
<dbReference type="EMBL" id="LT598459">
    <property type="protein sequence ID" value="SCU81986.1"/>
    <property type="molecule type" value="Genomic_DNA"/>
</dbReference>
<keyword evidence="4" id="KW-0808">Transferase</keyword>
<keyword evidence="8" id="KW-1185">Reference proteome</keyword>
<dbReference type="FunFam" id="3.90.550.10:FF:000075">
    <property type="entry name" value="Probable UDP-N-acetylglucosamine pyrophosphorylase"/>
    <property type="match status" value="1"/>
</dbReference>
<evidence type="ECO:0000256" key="2">
    <source>
        <dbReference type="ARBA" id="ARBA00010401"/>
    </source>
</evidence>